<keyword evidence="7" id="KW-1185">Reference proteome</keyword>
<dbReference type="Proteomes" id="UP001642483">
    <property type="component" value="Unassembled WGS sequence"/>
</dbReference>
<keyword evidence="2" id="KW-0963">Cytoplasm</keyword>
<feature type="coiled-coil region" evidence="4">
    <location>
        <begin position="810"/>
        <end position="837"/>
    </location>
</feature>
<feature type="compositionally biased region" description="Basic residues" evidence="5">
    <location>
        <begin position="1674"/>
        <end position="1687"/>
    </location>
</feature>
<organism evidence="6 7">
    <name type="scientific">Clavelina lepadiformis</name>
    <name type="common">Light-bulb sea squirt</name>
    <name type="synonym">Ascidia lepadiformis</name>
    <dbReference type="NCBI Taxonomy" id="159417"/>
    <lineage>
        <taxon>Eukaryota</taxon>
        <taxon>Metazoa</taxon>
        <taxon>Chordata</taxon>
        <taxon>Tunicata</taxon>
        <taxon>Ascidiacea</taxon>
        <taxon>Aplousobranchia</taxon>
        <taxon>Clavelinidae</taxon>
        <taxon>Clavelina</taxon>
    </lineage>
</organism>
<comment type="caution">
    <text evidence="6">The sequence shown here is derived from an EMBL/GenBank/DDBJ whole genome shotgun (WGS) entry which is preliminary data.</text>
</comment>
<protein>
    <submittedName>
        <fullName evidence="6">Uncharacterized protein</fullName>
    </submittedName>
</protein>
<gene>
    <name evidence="6" type="ORF">CVLEPA_LOCUS4192</name>
</gene>
<feature type="region of interest" description="Disordered" evidence="5">
    <location>
        <begin position="94"/>
        <end position="122"/>
    </location>
</feature>
<feature type="compositionally biased region" description="Polar residues" evidence="5">
    <location>
        <begin position="600"/>
        <end position="614"/>
    </location>
</feature>
<evidence type="ECO:0000256" key="4">
    <source>
        <dbReference type="SAM" id="Coils"/>
    </source>
</evidence>
<dbReference type="PANTHER" id="PTHR18875:SF8">
    <property type="entry name" value="COILED-COIL DOMAIN-CONTAINING PROTEIN 18"/>
    <property type="match status" value="1"/>
</dbReference>
<name>A0ABP0F452_CLALP</name>
<feature type="coiled-coil region" evidence="4">
    <location>
        <begin position="624"/>
        <end position="773"/>
    </location>
</feature>
<evidence type="ECO:0000256" key="3">
    <source>
        <dbReference type="ARBA" id="ARBA00023054"/>
    </source>
</evidence>
<dbReference type="SUPFAM" id="SSF57997">
    <property type="entry name" value="Tropomyosin"/>
    <property type="match status" value="1"/>
</dbReference>
<feature type="region of interest" description="Disordered" evidence="5">
    <location>
        <begin position="1619"/>
        <end position="1643"/>
    </location>
</feature>
<feature type="region of interest" description="Disordered" evidence="5">
    <location>
        <begin position="149"/>
        <end position="238"/>
    </location>
</feature>
<evidence type="ECO:0000256" key="1">
    <source>
        <dbReference type="ARBA" id="ARBA00004496"/>
    </source>
</evidence>
<feature type="region of interest" description="Disordered" evidence="5">
    <location>
        <begin position="984"/>
        <end position="1008"/>
    </location>
</feature>
<comment type="subcellular location">
    <subcellularLocation>
        <location evidence="1">Cytoplasm</location>
    </subcellularLocation>
</comment>
<evidence type="ECO:0000313" key="7">
    <source>
        <dbReference type="Proteomes" id="UP001642483"/>
    </source>
</evidence>
<evidence type="ECO:0000256" key="2">
    <source>
        <dbReference type="ARBA" id="ARBA00022490"/>
    </source>
</evidence>
<feature type="coiled-coil region" evidence="4">
    <location>
        <begin position="1218"/>
        <end position="1446"/>
    </location>
</feature>
<evidence type="ECO:0000313" key="6">
    <source>
        <dbReference type="EMBL" id="CAK8674499.1"/>
    </source>
</evidence>
<reference evidence="6 7" key="1">
    <citation type="submission" date="2024-02" db="EMBL/GenBank/DDBJ databases">
        <authorList>
            <person name="Daric V."/>
            <person name="Darras S."/>
        </authorList>
    </citation>
    <scope>NUCLEOTIDE SEQUENCE [LARGE SCALE GENOMIC DNA]</scope>
</reference>
<keyword evidence="3 4" id="KW-0175">Coiled coil</keyword>
<feature type="region of interest" description="Disordered" evidence="5">
    <location>
        <begin position="1668"/>
        <end position="1687"/>
    </location>
</feature>
<feature type="coiled-coil region" evidence="4">
    <location>
        <begin position="404"/>
        <end position="583"/>
    </location>
</feature>
<feature type="compositionally biased region" description="Low complexity" evidence="5">
    <location>
        <begin position="149"/>
        <end position="161"/>
    </location>
</feature>
<feature type="compositionally biased region" description="Basic and acidic residues" evidence="5">
    <location>
        <begin position="217"/>
        <end position="229"/>
    </location>
</feature>
<feature type="compositionally biased region" description="Basic and acidic residues" evidence="5">
    <location>
        <begin position="189"/>
        <end position="208"/>
    </location>
</feature>
<feature type="region of interest" description="Disordered" evidence="5">
    <location>
        <begin position="29"/>
        <end position="64"/>
    </location>
</feature>
<feature type="coiled-coil region" evidence="4">
    <location>
        <begin position="1088"/>
        <end position="1185"/>
    </location>
</feature>
<dbReference type="EMBL" id="CAWYQH010000013">
    <property type="protein sequence ID" value="CAK8674499.1"/>
    <property type="molecule type" value="Genomic_DNA"/>
</dbReference>
<evidence type="ECO:0000256" key="5">
    <source>
        <dbReference type="SAM" id="MobiDB-lite"/>
    </source>
</evidence>
<feature type="region of interest" description="Disordered" evidence="5">
    <location>
        <begin position="600"/>
        <end position="621"/>
    </location>
</feature>
<dbReference type="PANTHER" id="PTHR18875">
    <property type="entry name" value="SARCOMA ANTIGEN NY-SAR-24/CYTOSKELETAL PROTEIN SOJO"/>
    <property type="match status" value="1"/>
</dbReference>
<feature type="region of interest" description="Disordered" evidence="5">
    <location>
        <begin position="259"/>
        <end position="282"/>
    </location>
</feature>
<accession>A0ABP0F452</accession>
<feature type="coiled-coil region" evidence="4">
    <location>
        <begin position="348"/>
        <end position="375"/>
    </location>
</feature>
<proteinExistence type="predicted"/>
<sequence length="1687" mass="193497">MTSNQTCTNLTKNVHELRRKLLRTEQTINDLEQLTHSQRDRNSSFEGVRSSSHHSHDEASSLPPPLTMEELMLESALNSVNTEYEFLAPRRLSTASSDHAGSRSRAVDNVPSRDVSHRSNTAKSCSLNALSEHTLDDSGANFYTLNINASNSSSRSDTLLSPRKKPPNQRSFSTPKKMPPPPSFVRSPNRPDSKQSYRQFESELRSSQERNPVAKESSSDSFRELEAMSRRSGSSSYSTTMVRNEFDVSLPLEVLEECADRDDSKSSNSTRGGISPQRPISARSNATSVTLLATDVEVEEMKEKFSTVRSDNARLRTLVTQLRQQLAETEYSSMTVHPTVPEHLSEKIASLMDQLKANENTLRKTEDRLEYKENLSVKKDHIILGLKNKNSRLEAMLEVCHNEKTSAESAKEEAFNDIAELSRRLQETQTKMSTNLKDSKRDMNNQLEKLAEERAVIWNQFENKKQENFTLERKLRTLQQSLMAAESKCCEQEIDGAKTMDQAQKQIRELLQEIETKHTNLKKCLSDMSLIKEQHRILKYQYDEMKEQNVCQRDRLAACQKENEATKAKMEILQSKLEMQKQETTNDLSATHKVLNDLTNQRNGITDPTPSVSKISPRKHNSTISELNMKISTKESHIKRLEARLSGNAADAEKMETLREELLAVSEKCRAGERRGNELEDVVHLMEEERTKYLKKVNDLEDQVQDKCKECESLEIRLKERTSSLSQHQAQMEELAKKVSNLESDKKQGKQTMNEMEAEISNQVGEIDVLKQKLSGSQAQVVEKTRALDIATECTGKQESDSRRELKRLKKTHHEQCLDLTEQIEFLREECDKYKMEATTSKRHINELNNAMVATGNHIHDLETEIAFLKNEEITRAETHEQAIKILEEKSLSSAEQVNSLEGALAQCKDEISVYIEQLHGAHSDFQHQIAVKTDQATKLGSELNLIRVSLKDEAKRAGELESALEERHKMLEDAASRISELEESQSSLQSQISKQEQQLSRENAKSDQVIKEMEEKLKVACLELDTKKHQFSHLNDLLKRVDKDFASCKSELAVLEKQTDDLRADVEVKGQELERSKFEWKEMKAKLDDKIELVATLEEKKQTLDRELKKQQEKCLNLETELTQLHAQAEDALQHNQELENYSRNRNADLVSRETTIGKLQEALRASESARKKAEEDSKDFERSLEERQWQLQQRAAQLTQLDMQVQEFRNGTEKRNIELENLLDSTQIQLKERTQQVTLLDDQLTSIRDELKEQRRLLEDRTQNVRRLERDLQQREDRIEELTKSTDTERNAREERHKTCIETSQELRVAREREQNLARQLQESQREVARLMREHQQLFSDIDEVENVNREKDERLTRITKQLSSLASEKISVESDFREELDRMQNDVQKMRKDYQEEIEKLKTTNAELLIKSRVATGNQEFEINSALERESESREECKRAKETLLGLEHELLARKQVIEATNDTIIVKDAEIARLQAKISGLERGLAMTSLPNTPLKLQGIANEGTGNDLTRPNPRHHDVLGSSPVHSKPDWVSDDNTTTSLFAGMESDVGSLAPSFVPIAASTKRQPEVFRRNDDDSSLFYTSSPAKRHDIINGELSADEDSFYKRVFADTFQSSLNPHAAPRNGSWSNDPLAGRGRERDNSLDSIVDMKPENCMANLQEKLRASEQRRRQVTNKLRHLKHTS</sequence>
<feature type="compositionally biased region" description="Low complexity" evidence="5">
    <location>
        <begin position="985"/>
        <end position="1001"/>
    </location>
</feature>